<sequence>HQTEIMGAFLTLSTSAAVILLVICRGFCVDIIGGAEVAPHSRPFMALIQGAKDNLICGGALIKANWVLTAAHCKVEGAKVILGAHSRKAREREKQVFKIAKQIPYKHYCPFSKENDIMLLQLQKRAKITKAVAVIDLPTSDYDPKPETICRVAGWGQLQNQPKKPSDTLMEVNVTVISRQICNDKKHYENNPVITGNMICAGAKNGGKDSCNGDSGGPLICNNVMTGITAFGKPQKCGTVDSPGVYTRLTKQYLQWIRKTIGG</sequence>
<dbReference type="SUPFAM" id="SSF50494">
    <property type="entry name" value="Trypsin-like serine proteases"/>
    <property type="match status" value="1"/>
</dbReference>
<feature type="domain" description="Peptidase S1" evidence="7">
    <location>
        <begin position="31"/>
        <end position="262"/>
    </location>
</feature>
<evidence type="ECO:0000313" key="9">
    <source>
        <dbReference type="Proteomes" id="UP000525158"/>
    </source>
</evidence>
<name>A0A7L1IGY6_SMUAF</name>
<feature type="non-terminal residue" evidence="8">
    <location>
        <position position="1"/>
    </location>
</feature>
<gene>
    <name evidence="8" type="primary">Gzma_1</name>
    <name evidence="8" type="ORF">RHIAFR_R02372</name>
</gene>
<keyword evidence="9" id="KW-1185">Reference proteome</keyword>
<dbReference type="PROSITE" id="PS50240">
    <property type="entry name" value="TRYPSIN_DOM"/>
    <property type="match status" value="1"/>
</dbReference>
<feature type="non-terminal residue" evidence="8">
    <location>
        <position position="263"/>
    </location>
</feature>
<comment type="caution">
    <text evidence="8">The sequence shown here is derived from an EMBL/GenBank/DDBJ whole genome shotgun (WGS) entry which is preliminary data.</text>
</comment>
<organism evidence="8 9">
    <name type="scientific">Smutsornis africanus</name>
    <name type="common">Double-banded courser</name>
    <name type="synonym">Rhinoptilus africanus</name>
    <dbReference type="NCBI Taxonomy" id="240209"/>
    <lineage>
        <taxon>Eukaryota</taxon>
        <taxon>Metazoa</taxon>
        <taxon>Chordata</taxon>
        <taxon>Craniata</taxon>
        <taxon>Vertebrata</taxon>
        <taxon>Euteleostomi</taxon>
        <taxon>Archelosauria</taxon>
        <taxon>Archosauria</taxon>
        <taxon>Dinosauria</taxon>
        <taxon>Saurischia</taxon>
        <taxon>Theropoda</taxon>
        <taxon>Coelurosauria</taxon>
        <taxon>Aves</taxon>
        <taxon>Neognathae</taxon>
        <taxon>Neoaves</taxon>
        <taxon>Charadriiformes</taxon>
        <taxon>Glareolidae</taxon>
        <taxon>Rhinoptilus</taxon>
    </lineage>
</organism>
<evidence type="ECO:0000259" key="7">
    <source>
        <dbReference type="PROSITE" id="PS50240"/>
    </source>
</evidence>
<dbReference type="PRINTS" id="PR00722">
    <property type="entry name" value="CHYMOTRYPSIN"/>
</dbReference>
<evidence type="ECO:0000256" key="6">
    <source>
        <dbReference type="RuleBase" id="RU363034"/>
    </source>
</evidence>
<protein>
    <submittedName>
        <fullName evidence="8">GRAA protein</fullName>
    </submittedName>
</protein>
<proteinExistence type="predicted"/>
<dbReference type="FunFam" id="2.40.10.10:FF:000120">
    <property type="entry name" value="Putative serine protease"/>
    <property type="match status" value="1"/>
</dbReference>
<dbReference type="GO" id="GO:0004252">
    <property type="term" value="F:serine-type endopeptidase activity"/>
    <property type="evidence" value="ECO:0007669"/>
    <property type="project" value="InterPro"/>
</dbReference>
<dbReference type="PANTHER" id="PTHR24271:SF69">
    <property type="entry name" value="GRANZYME A"/>
    <property type="match status" value="1"/>
</dbReference>
<dbReference type="InterPro" id="IPR018114">
    <property type="entry name" value="TRYPSIN_HIS"/>
</dbReference>
<dbReference type="InterPro" id="IPR033116">
    <property type="entry name" value="TRYPSIN_SER"/>
</dbReference>
<keyword evidence="5" id="KW-1015">Disulfide bond</keyword>
<evidence type="ECO:0000256" key="1">
    <source>
        <dbReference type="ARBA" id="ARBA00022670"/>
    </source>
</evidence>
<dbReference type="InterPro" id="IPR009003">
    <property type="entry name" value="Peptidase_S1_PA"/>
</dbReference>
<evidence type="ECO:0000256" key="3">
    <source>
        <dbReference type="ARBA" id="ARBA00022801"/>
    </source>
</evidence>
<dbReference type="EMBL" id="VXBO01003396">
    <property type="protein sequence ID" value="NXN37645.1"/>
    <property type="molecule type" value="Genomic_DNA"/>
</dbReference>
<dbReference type="CDD" id="cd00190">
    <property type="entry name" value="Tryp_SPc"/>
    <property type="match status" value="1"/>
</dbReference>
<dbReference type="PANTHER" id="PTHR24271">
    <property type="entry name" value="KALLIKREIN-RELATED"/>
    <property type="match status" value="1"/>
</dbReference>
<reference evidence="8 9" key="1">
    <citation type="submission" date="2019-09" db="EMBL/GenBank/DDBJ databases">
        <title>Bird 10,000 Genomes (B10K) Project - Family phase.</title>
        <authorList>
            <person name="Zhang G."/>
        </authorList>
    </citation>
    <scope>NUCLEOTIDE SEQUENCE [LARGE SCALE GENOMIC DNA]</scope>
    <source>
        <strain evidence="8">B10K-DU-002-36</strain>
        <tissue evidence="8">Muscle</tissue>
    </source>
</reference>
<dbReference type="GO" id="GO:0006508">
    <property type="term" value="P:proteolysis"/>
    <property type="evidence" value="ECO:0007669"/>
    <property type="project" value="UniProtKB-KW"/>
</dbReference>
<dbReference type="AlphaFoldDB" id="A0A7L1IGY6"/>
<dbReference type="PROSITE" id="PS00135">
    <property type="entry name" value="TRYPSIN_SER"/>
    <property type="match status" value="1"/>
</dbReference>
<keyword evidence="4 6" id="KW-0720">Serine protease</keyword>
<dbReference type="InterPro" id="IPR001254">
    <property type="entry name" value="Trypsin_dom"/>
</dbReference>
<evidence type="ECO:0000256" key="5">
    <source>
        <dbReference type="ARBA" id="ARBA00023157"/>
    </source>
</evidence>
<dbReference type="Proteomes" id="UP000525158">
    <property type="component" value="Unassembled WGS sequence"/>
</dbReference>
<dbReference type="SMART" id="SM00020">
    <property type="entry name" value="Tryp_SPc"/>
    <property type="match status" value="1"/>
</dbReference>
<dbReference type="InterPro" id="IPR043504">
    <property type="entry name" value="Peptidase_S1_PA_chymotrypsin"/>
</dbReference>
<keyword evidence="3 6" id="KW-0378">Hydrolase</keyword>
<evidence type="ECO:0000313" key="8">
    <source>
        <dbReference type="EMBL" id="NXN37645.1"/>
    </source>
</evidence>
<dbReference type="Gene3D" id="2.40.10.10">
    <property type="entry name" value="Trypsin-like serine proteases"/>
    <property type="match status" value="2"/>
</dbReference>
<dbReference type="PROSITE" id="PS00134">
    <property type="entry name" value="TRYPSIN_HIS"/>
    <property type="match status" value="1"/>
</dbReference>
<accession>A0A7L1IGY6</accession>
<dbReference type="Pfam" id="PF00089">
    <property type="entry name" value="Trypsin"/>
    <property type="match status" value="1"/>
</dbReference>
<evidence type="ECO:0000256" key="4">
    <source>
        <dbReference type="ARBA" id="ARBA00022825"/>
    </source>
</evidence>
<evidence type="ECO:0000256" key="2">
    <source>
        <dbReference type="ARBA" id="ARBA00022729"/>
    </source>
</evidence>
<keyword evidence="2" id="KW-0732">Signal</keyword>
<dbReference type="InterPro" id="IPR001314">
    <property type="entry name" value="Peptidase_S1A"/>
</dbReference>
<keyword evidence="1 6" id="KW-0645">Protease</keyword>